<keyword evidence="2" id="KW-1185">Reference proteome</keyword>
<accession>A0ACC4DJ15</accession>
<proteinExistence type="predicted"/>
<name>A0ACC4DJ15_PURLI</name>
<sequence>MEPEGTHSFYPCLYQPDGEETFRAIRDLSRGPMAPALSEPGDVLDYDRAESERTAPDAGYDMVSRDNGYRGTEPNTQSFSFDGLWAAKKQQVDHHLSAAERTSELGQALQYFQTSPSLNKGNAIKYPNGSSTTIYKAPILDSMPTEHVQQSDVNGSKIMLAIHVARPKRPATYLGVYILPMERPVAPAHTAKIRHMECTVIWLSSRGHIRPTTLPITSIATPIARHANGEVTPRRFFNRDGTSVHLAQGSAMTTEADLLRQLARDTTCFQLFDLYVDTGTIACRLRQYYSADLMSAKASSTTTRDDKVFAFSEGMYRLASLCLRARQELAAQDGARPTTPSTAKTSPRFGRNLAPSVAELLLELIASLEWLVSVYHAIAIGTSYGKVCVLPPESQAENNKRFNLWQSLPPGKMTNVYLISLLPAQPHWQDVETSVLMRMGQARTTFTEFWQTSLVELWRKCFGTFDSTSRSDFILSHRQVWRICSFCSIDTDFAILLFCDVT</sequence>
<evidence type="ECO:0000313" key="2">
    <source>
        <dbReference type="Proteomes" id="UP001638806"/>
    </source>
</evidence>
<dbReference type="Proteomes" id="UP001638806">
    <property type="component" value="Unassembled WGS sequence"/>
</dbReference>
<protein>
    <submittedName>
        <fullName evidence="1">Uncharacterized protein</fullName>
    </submittedName>
</protein>
<comment type="caution">
    <text evidence="1">The sequence shown here is derived from an EMBL/GenBank/DDBJ whole genome shotgun (WGS) entry which is preliminary data.</text>
</comment>
<gene>
    <name evidence="1" type="ORF">ACCO45_009866</name>
</gene>
<reference evidence="1" key="1">
    <citation type="submission" date="2024-12" db="EMBL/GenBank/DDBJ databases">
        <title>Comparative genomics and development of molecular markers within Purpureocillium lilacinum and among Purpureocillium species.</title>
        <authorList>
            <person name="Yeh Z.-Y."/>
            <person name="Ni N.-T."/>
            <person name="Lo P.-H."/>
            <person name="Mushyakhwo K."/>
            <person name="Lin C.-F."/>
            <person name="Nai Y.-S."/>
        </authorList>
    </citation>
    <scope>NUCLEOTIDE SEQUENCE</scope>
    <source>
        <strain evidence="1">NCHU-NPUST-175</strain>
    </source>
</reference>
<organism evidence="1 2">
    <name type="scientific">Purpureocillium lilacinum</name>
    <name type="common">Paecilomyces lilacinus</name>
    <dbReference type="NCBI Taxonomy" id="33203"/>
    <lineage>
        <taxon>Eukaryota</taxon>
        <taxon>Fungi</taxon>
        <taxon>Dikarya</taxon>
        <taxon>Ascomycota</taxon>
        <taxon>Pezizomycotina</taxon>
        <taxon>Sordariomycetes</taxon>
        <taxon>Hypocreomycetidae</taxon>
        <taxon>Hypocreales</taxon>
        <taxon>Ophiocordycipitaceae</taxon>
        <taxon>Purpureocillium</taxon>
    </lineage>
</organism>
<evidence type="ECO:0000313" key="1">
    <source>
        <dbReference type="EMBL" id="KAL3955847.1"/>
    </source>
</evidence>
<dbReference type="EMBL" id="JBGNUJ010000009">
    <property type="protein sequence ID" value="KAL3955847.1"/>
    <property type="molecule type" value="Genomic_DNA"/>
</dbReference>